<accession>A0A0F9PYZ4</accession>
<evidence type="ECO:0000313" key="1">
    <source>
        <dbReference type="EMBL" id="KKN36885.1"/>
    </source>
</evidence>
<gene>
    <name evidence="1" type="ORF">LCGC14_0768950</name>
</gene>
<sequence>MIKLPSNINKIAKSFPTNSDALLHPKSYFRCVYSYLSQSKRFLEIGYRKGIFVEICKYLNIFSIHVDITDKLLRAIPTKQNACFTTDSLKYLSSCRDRFDLIFQDGAKVYKTRKKEYDLIMQNNILAEGGIILVDDLHYPSCFKAFKYAVSRYKLVHSKKLVYDKNEYYLGVLREKSNSP</sequence>
<reference evidence="1" key="1">
    <citation type="journal article" date="2015" name="Nature">
        <title>Complex archaea that bridge the gap between prokaryotes and eukaryotes.</title>
        <authorList>
            <person name="Spang A."/>
            <person name="Saw J.H."/>
            <person name="Jorgensen S.L."/>
            <person name="Zaremba-Niedzwiedzka K."/>
            <person name="Martijn J."/>
            <person name="Lind A.E."/>
            <person name="van Eijk R."/>
            <person name="Schleper C."/>
            <person name="Guy L."/>
            <person name="Ettema T.J."/>
        </authorList>
    </citation>
    <scope>NUCLEOTIDE SEQUENCE</scope>
</reference>
<evidence type="ECO:0008006" key="2">
    <source>
        <dbReference type="Google" id="ProtNLM"/>
    </source>
</evidence>
<dbReference type="AlphaFoldDB" id="A0A0F9PYZ4"/>
<name>A0A0F9PYZ4_9ZZZZ</name>
<dbReference type="InterPro" id="IPR029063">
    <property type="entry name" value="SAM-dependent_MTases_sf"/>
</dbReference>
<protein>
    <recommendedName>
        <fullName evidence="2">Class I SAM-dependent methyltransferase</fullName>
    </recommendedName>
</protein>
<dbReference type="EMBL" id="LAZR01001935">
    <property type="protein sequence ID" value="KKN36885.1"/>
    <property type="molecule type" value="Genomic_DNA"/>
</dbReference>
<dbReference type="Gene3D" id="3.40.50.150">
    <property type="entry name" value="Vaccinia Virus protein VP39"/>
    <property type="match status" value="1"/>
</dbReference>
<dbReference type="SUPFAM" id="SSF53335">
    <property type="entry name" value="S-adenosyl-L-methionine-dependent methyltransferases"/>
    <property type="match status" value="1"/>
</dbReference>
<comment type="caution">
    <text evidence="1">The sequence shown here is derived from an EMBL/GenBank/DDBJ whole genome shotgun (WGS) entry which is preliminary data.</text>
</comment>
<proteinExistence type="predicted"/>
<organism evidence="1">
    <name type="scientific">marine sediment metagenome</name>
    <dbReference type="NCBI Taxonomy" id="412755"/>
    <lineage>
        <taxon>unclassified sequences</taxon>
        <taxon>metagenomes</taxon>
        <taxon>ecological metagenomes</taxon>
    </lineage>
</organism>